<dbReference type="AlphaFoldDB" id="A0A9P6B3U6"/>
<keyword evidence="4" id="KW-0378">Hydrolase</keyword>
<comment type="function">
    <text evidence="10">ATP-dependent DNA helicase important for chromosome transmission and normal cell cycle progression in G(2)/M. May have a role in changing DNA topology to allow the loading of proteins involved in maintaining sister chromatid cohesion in the vicinity of the centromeres. Has a specific role in chromosome segregation during meiosis II.</text>
</comment>
<protein>
    <recommendedName>
        <fullName evidence="2">ATP-dependent DNA helicase CHL1</fullName>
    </recommendedName>
    <alternativeName>
        <fullName evidence="1">ATP-dependent DNA helicase chl1</fullName>
    </alternativeName>
    <alternativeName>
        <fullName evidence="7">Chromosome loss protein 1</fullName>
    </alternativeName>
    <alternativeName>
        <fullName evidence="8 9">DNA 5'-3' helicase CHL1</fullName>
    </alternativeName>
</protein>
<evidence type="ECO:0000256" key="1">
    <source>
        <dbReference type="ARBA" id="ARBA00016387"/>
    </source>
</evidence>
<keyword evidence="3" id="KW-0547">Nucleotide-binding</keyword>
<evidence type="ECO:0000313" key="13">
    <source>
        <dbReference type="EMBL" id="KAF9517219.1"/>
    </source>
</evidence>
<dbReference type="EMBL" id="MU128933">
    <property type="protein sequence ID" value="KAF9517219.1"/>
    <property type="molecule type" value="Genomic_DNA"/>
</dbReference>
<keyword evidence="14" id="KW-1185">Reference proteome</keyword>
<evidence type="ECO:0000256" key="2">
    <source>
        <dbReference type="ARBA" id="ARBA00017386"/>
    </source>
</evidence>
<sequence>MSVSSRASPPPPEVLSLIPPASFDAFPYETPYSIQNDLMHTLYSAIESRSVAIVESPTGTGKTLSLLTSALTWLKDEQNRSKKGQLNSLRHALETSSASEPRWVIEQSIARHKRALDQEEEEFAGRLAKARKREEIVRRKENGRVIKKTKLTNDPEPQDDSRFLPDDDDDEDKDMLPENIDPLVREQLKKLRSKTYASKNNAEEDPICTKIFFASRTHTQLTQAISELRKITGGEVTRAISLASRKNLCIHDTLRAQAGDLDEACREINTRPKESRCPFLPGIDEESRLLDFRDHALAHPKDIEDLVSLGREQKTCPYYGTRKAINRAELVTLPYNLLLQKPAREALGIDLKNHIILLIPFSQFTPEPCRTPFYNYHYPN</sequence>
<dbReference type="Gene3D" id="3.40.50.300">
    <property type="entry name" value="P-loop containing nucleotide triphosphate hydrolases"/>
    <property type="match status" value="1"/>
</dbReference>
<dbReference type="GO" id="GO:0003677">
    <property type="term" value="F:DNA binding"/>
    <property type="evidence" value="ECO:0007669"/>
    <property type="project" value="InterPro"/>
</dbReference>
<dbReference type="PROSITE" id="PS51193">
    <property type="entry name" value="HELICASE_ATP_BIND_2"/>
    <property type="match status" value="1"/>
</dbReference>
<dbReference type="PANTHER" id="PTHR11472">
    <property type="entry name" value="DNA REPAIR DEAD HELICASE RAD3/XP-D SUBFAMILY MEMBER"/>
    <property type="match status" value="1"/>
</dbReference>
<keyword evidence="5" id="KW-0067">ATP-binding</keyword>
<evidence type="ECO:0000256" key="4">
    <source>
        <dbReference type="ARBA" id="ARBA00022801"/>
    </source>
</evidence>
<evidence type="ECO:0000256" key="10">
    <source>
        <dbReference type="ARBA" id="ARBA00045702"/>
    </source>
</evidence>
<dbReference type="PANTHER" id="PTHR11472:SF41">
    <property type="entry name" value="ATP-DEPENDENT DNA HELICASE DDX11-RELATED"/>
    <property type="match status" value="1"/>
</dbReference>
<evidence type="ECO:0000256" key="9">
    <source>
        <dbReference type="ARBA" id="ARBA00045008"/>
    </source>
</evidence>
<evidence type="ECO:0000256" key="11">
    <source>
        <dbReference type="SAM" id="MobiDB-lite"/>
    </source>
</evidence>
<evidence type="ECO:0000256" key="5">
    <source>
        <dbReference type="ARBA" id="ARBA00022840"/>
    </source>
</evidence>
<comment type="caution">
    <text evidence="13">The sequence shown here is derived from an EMBL/GenBank/DDBJ whole genome shotgun (WGS) entry which is preliminary data.</text>
</comment>
<dbReference type="InterPro" id="IPR045028">
    <property type="entry name" value="DinG/Rad3-like"/>
</dbReference>
<evidence type="ECO:0000259" key="12">
    <source>
        <dbReference type="PROSITE" id="PS51193"/>
    </source>
</evidence>
<dbReference type="GO" id="GO:0034085">
    <property type="term" value="P:establishment of sister chromatid cohesion"/>
    <property type="evidence" value="ECO:0007669"/>
    <property type="project" value="TreeGrafter"/>
</dbReference>
<dbReference type="Pfam" id="PF06733">
    <property type="entry name" value="DEAD_2"/>
    <property type="match status" value="1"/>
</dbReference>
<dbReference type="GO" id="GO:0016818">
    <property type="term" value="F:hydrolase activity, acting on acid anhydrides, in phosphorus-containing anhydrides"/>
    <property type="evidence" value="ECO:0007669"/>
    <property type="project" value="InterPro"/>
</dbReference>
<feature type="region of interest" description="Disordered" evidence="11">
    <location>
        <begin position="147"/>
        <end position="181"/>
    </location>
</feature>
<dbReference type="InterPro" id="IPR006554">
    <property type="entry name" value="Helicase-like_DEXD_c2"/>
</dbReference>
<dbReference type="GO" id="GO:0003678">
    <property type="term" value="F:DNA helicase activity"/>
    <property type="evidence" value="ECO:0007669"/>
    <property type="project" value="InterPro"/>
</dbReference>
<dbReference type="GO" id="GO:0005524">
    <property type="term" value="F:ATP binding"/>
    <property type="evidence" value="ECO:0007669"/>
    <property type="project" value="UniProtKB-KW"/>
</dbReference>
<proteinExistence type="predicted"/>
<evidence type="ECO:0000256" key="7">
    <source>
        <dbReference type="ARBA" id="ARBA00029709"/>
    </source>
</evidence>
<accession>A0A9P6B3U6</accession>
<feature type="domain" description="Helicase ATP-binding" evidence="12">
    <location>
        <begin position="21"/>
        <end position="380"/>
    </location>
</feature>
<organism evidence="13 14">
    <name type="scientific">Hydnum rufescens UP504</name>
    <dbReference type="NCBI Taxonomy" id="1448309"/>
    <lineage>
        <taxon>Eukaryota</taxon>
        <taxon>Fungi</taxon>
        <taxon>Dikarya</taxon>
        <taxon>Basidiomycota</taxon>
        <taxon>Agaricomycotina</taxon>
        <taxon>Agaricomycetes</taxon>
        <taxon>Cantharellales</taxon>
        <taxon>Hydnaceae</taxon>
        <taxon>Hydnum</taxon>
    </lineage>
</organism>
<reference evidence="13" key="1">
    <citation type="journal article" date="2020" name="Nat. Commun.">
        <title>Large-scale genome sequencing of mycorrhizal fungi provides insights into the early evolution of symbiotic traits.</title>
        <authorList>
            <person name="Miyauchi S."/>
            <person name="Kiss E."/>
            <person name="Kuo A."/>
            <person name="Drula E."/>
            <person name="Kohler A."/>
            <person name="Sanchez-Garcia M."/>
            <person name="Morin E."/>
            <person name="Andreopoulos B."/>
            <person name="Barry K.W."/>
            <person name="Bonito G."/>
            <person name="Buee M."/>
            <person name="Carver A."/>
            <person name="Chen C."/>
            <person name="Cichocki N."/>
            <person name="Clum A."/>
            <person name="Culley D."/>
            <person name="Crous P.W."/>
            <person name="Fauchery L."/>
            <person name="Girlanda M."/>
            <person name="Hayes R.D."/>
            <person name="Keri Z."/>
            <person name="LaButti K."/>
            <person name="Lipzen A."/>
            <person name="Lombard V."/>
            <person name="Magnuson J."/>
            <person name="Maillard F."/>
            <person name="Murat C."/>
            <person name="Nolan M."/>
            <person name="Ohm R.A."/>
            <person name="Pangilinan J."/>
            <person name="Pereira M.F."/>
            <person name="Perotto S."/>
            <person name="Peter M."/>
            <person name="Pfister S."/>
            <person name="Riley R."/>
            <person name="Sitrit Y."/>
            <person name="Stielow J.B."/>
            <person name="Szollosi G."/>
            <person name="Zifcakova L."/>
            <person name="Stursova M."/>
            <person name="Spatafora J.W."/>
            <person name="Tedersoo L."/>
            <person name="Vaario L.M."/>
            <person name="Yamada A."/>
            <person name="Yan M."/>
            <person name="Wang P."/>
            <person name="Xu J."/>
            <person name="Bruns T."/>
            <person name="Baldrian P."/>
            <person name="Vilgalys R."/>
            <person name="Dunand C."/>
            <person name="Henrissat B."/>
            <person name="Grigoriev I.V."/>
            <person name="Hibbett D."/>
            <person name="Nagy L.G."/>
            <person name="Martin F.M."/>
        </authorList>
    </citation>
    <scope>NUCLEOTIDE SEQUENCE</scope>
    <source>
        <strain evidence="13">UP504</strain>
    </source>
</reference>
<evidence type="ECO:0000256" key="6">
    <source>
        <dbReference type="ARBA" id="ARBA00023306"/>
    </source>
</evidence>
<dbReference type="SUPFAM" id="SSF52540">
    <property type="entry name" value="P-loop containing nucleoside triphosphate hydrolases"/>
    <property type="match status" value="1"/>
</dbReference>
<gene>
    <name evidence="13" type="ORF">BS47DRAFT_546430</name>
</gene>
<evidence type="ECO:0000256" key="3">
    <source>
        <dbReference type="ARBA" id="ARBA00022741"/>
    </source>
</evidence>
<dbReference type="Proteomes" id="UP000886523">
    <property type="component" value="Unassembled WGS sequence"/>
</dbReference>
<dbReference type="InterPro" id="IPR010614">
    <property type="entry name" value="RAD3-like_helicase_DEAD"/>
</dbReference>
<name>A0A9P6B3U6_9AGAM</name>
<dbReference type="InterPro" id="IPR014013">
    <property type="entry name" value="Helic_SF1/SF2_ATP-bd_DinG/Rad3"/>
</dbReference>
<dbReference type="SMART" id="SM00488">
    <property type="entry name" value="DEXDc2"/>
    <property type="match status" value="1"/>
</dbReference>
<dbReference type="GO" id="GO:0005634">
    <property type="term" value="C:nucleus"/>
    <property type="evidence" value="ECO:0007669"/>
    <property type="project" value="TreeGrafter"/>
</dbReference>
<dbReference type="InterPro" id="IPR027417">
    <property type="entry name" value="P-loop_NTPase"/>
</dbReference>
<keyword evidence="6" id="KW-0131">Cell cycle</keyword>
<evidence type="ECO:0000256" key="8">
    <source>
        <dbReference type="ARBA" id="ARBA00044998"/>
    </source>
</evidence>
<dbReference type="OrthoDB" id="267079at2759"/>
<evidence type="ECO:0000313" key="14">
    <source>
        <dbReference type="Proteomes" id="UP000886523"/>
    </source>
</evidence>